<dbReference type="Proteomes" id="UP000438448">
    <property type="component" value="Unassembled WGS sequence"/>
</dbReference>
<evidence type="ECO:0000313" key="4">
    <source>
        <dbReference type="Proteomes" id="UP000438448"/>
    </source>
</evidence>
<dbReference type="PRINTS" id="PR00081">
    <property type="entry name" value="GDHRDH"/>
</dbReference>
<dbReference type="PANTHER" id="PTHR24321:SF8">
    <property type="entry name" value="ESTRADIOL 17-BETA-DEHYDROGENASE 8-RELATED"/>
    <property type="match status" value="1"/>
</dbReference>
<dbReference type="EC" id="1.1.1.-" evidence="3"/>
<dbReference type="FunFam" id="3.40.50.720:FF:000084">
    <property type="entry name" value="Short-chain dehydrogenase reductase"/>
    <property type="match status" value="1"/>
</dbReference>
<dbReference type="PROSITE" id="PS00061">
    <property type="entry name" value="ADH_SHORT"/>
    <property type="match status" value="1"/>
</dbReference>
<keyword evidence="2 3" id="KW-0560">Oxidoreductase</keyword>
<name>A0A7K0CUA6_9NOCA</name>
<comment type="caution">
    <text evidence="3">The sequence shown here is derived from an EMBL/GenBank/DDBJ whole genome shotgun (WGS) entry which is preliminary data.</text>
</comment>
<evidence type="ECO:0000313" key="3">
    <source>
        <dbReference type="EMBL" id="MQY17067.1"/>
    </source>
</evidence>
<dbReference type="Gene3D" id="3.40.50.720">
    <property type="entry name" value="NAD(P)-binding Rossmann-like Domain"/>
    <property type="match status" value="1"/>
</dbReference>
<dbReference type="InterPro" id="IPR036291">
    <property type="entry name" value="NAD(P)-bd_dom_sf"/>
</dbReference>
<dbReference type="InterPro" id="IPR002347">
    <property type="entry name" value="SDR_fam"/>
</dbReference>
<dbReference type="InterPro" id="IPR020904">
    <property type="entry name" value="Sc_DH/Rdtase_CS"/>
</dbReference>
<dbReference type="PRINTS" id="PR00080">
    <property type="entry name" value="SDRFAMILY"/>
</dbReference>
<gene>
    <name evidence="3" type="primary">linC_1</name>
    <name evidence="3" type="ORF">NRB20_01300</name>
</gene>
<comment type="similarity">
    <text evidence="1">Belongs to the short-chain dehydrogenases/reductases (SDR) family.</text>
</comment>
<sequence length="251" mass="25508">MAVYDVANRSAIVSGGGSGIGRAVALELARSGAGVLVFDLNASHASDVAEEIRAAGGKAAPFDGDASDPDTARRSVEAARELGSLRIAVNNAGIGGEAVPVGEYSTESWRKVLSVNLDGVFYGMREQLPAIASAGGGAIVNMASVLGSVGFPNSSAYVTSKHGLLGLTQNAALEYAPQQVRVTAVGPGFIETPLLSATMDEEAHTFLASKHALGRLGTPEEVAGLVAFLASDAATFITGSYHLVDGGYTAQ</sequence>
<dbReference type="RefSeq" id="WP_153407224.1">
    <property type="nucleotide sequence ID" value="NZ_WEGK01000001.1"/>
</dbReference>
<proteinExistence type="inferred from homology"/>
<dbReference type="AlphaFoldDB" id="A0A7K0CUA6"/>
<keyword evidence="4" id="KW-1185">Reference proteome</keyword>
<evidence type="ECO:0000256" key="1">
    <source>
        <dbReference type="ARBA" id="ARBA00006484"/>
    </source>
</evidence>
<dbReference type="OrthoDB" id="7064009at2"/>
<dbReference type="Pfam" id="PF13561">
    <property type="entry name" value="adh_short_C2"/>
    <property type="match status" value="1"/>
</dbReference>
<dbReference type="SUPFAM" id="SSF51735">
    <property type="entry name" value="NAD(P)-binding Rossmann-fold domains"/>
    <property type="match status" value="1"/>
</dbReference>
<dbReference type="GO" id="GO:0016491">
    <property type="term" value="F:oxidoreductase activity"/>
    <property type="evidence" value="ECO:0007669"/>
    <property type="project" value="UniProtKB-KW"/>
</dbReference>
<dbReference type="EMBL" id="WEGK01000001">
    <property type="protein sequence ID" value="MQY17067.1"/>
    <property type="molecule type" value="Genomic_DNA"/>
</dbReference>
<dbReference type="PANTHER" id="PTHR24321">
    <property type="entry name" value="DEHYDROGENASES, SHORT CHAIN"/>
    <property type="match status" value="1"/>
</dbReference>
<protein>
    <submittedName>
        <fullName evidence="3">2,5-dichloro-2,5-cyclohexadiene-1,4-diol dehydrogenase</fullName>
        <ecNumber evidence="3">1.1.1.-</ecNumber>
    </submittedName>
</protein>
<dbReference type="CDD" id="cd05233">
    <property type="entry name" value="SDR_c"/>
    <property type="match status" value="1"/>
</dbReference>
<evidence type="ECO:0000256" key="2">
    <source>
        <dbReference type="ARBA" id="ARBA00023002"/>
    </source>
</evidence>
<dbReference type="NCBIfam" id="NF005559">
    <property type="entry name" value="PRK07231.1"/>
    <property type="match status" value="1"/>
</dbReference>
<organism evidence="3 4">
    <name type="scientific">Nocardia macrotermitis</name>
    <dbReference type="NCBI Taxonomy" id="2585198"/>
    <lineage>
        <taxon>Bacteria</taxon>
        <taxon>Bacillati</taxon>
        <taxon>Actinomycetota</taxon>
        <taxon>Actinomycetes</taxon>
        <taxon>Mycobacteriales</taxon>
        <taxon>Nocardiaceae</taxon>
        <taxon>Nocardia</taxon>
    </lineage>
</organism>
<reference evidence="3 4" key="1">
    <citation type="submission" date="2019-10" db="EMBL/GenBank/DDBJ databases">
        <title>Nocardia macrotermitis sp. nov. and Nocardia aurantia sp. nov., isolated from the gut of fungus growing-termite Macrotermes natalensis.</title>
        <authorList>
            <person name="Benndorf R."/>
            <person name="Schwitalla J."/>
            <person name="Martin K."/>
            <person name="De Beer W."/>
            <person name="Kaster A.-K."/>
            <person name="Vollmers J."/>
            <person name="Poulsen M."/>
            <person name="Beemelmanns C."/>
        </authorList>
    </citation>
    <scope>NUCLEOTIDE SEQUENCE [LARGE SCALE GENOMIC DNA]</scope>
    <source>
        <strain evidence="3 4">RB20</strain>
    </source>
</reference>
<accession>A0A7K0CUA6</accession>